<organism evidence="7 8">
    <name type="scientific">Malus baccata</name>
    <name type="common">Siberian crab apple</name>
    <name type="synonym">Pyrus baccata</name>
    <dbReference type="NCBI Taxonomy" id="106549"/>
    <lineage>
        <taxon>Eukaryota</taxon>
        <taxon>Viridiplantae</taxon>
        <taxon>Streptophyta</taxon>
        <taxon>Embryophyta</taxon>
        <taxon>Tracheophyta</taxon>
        <taxon>Spermatophyta</taxon>
        <taxon>Magnoliopsida</taxon>
        <taxon>eudicotyledons</taxon>
        <taxon>Gunneridae</taxon>
        <taxon>Pentapetalae</taxon>
        <taxon>rosids</taxon>
        <taxon>fabids</taxon>
        <taxon>Rosales</taxon>
        <taxon>Rosaceae</taxon>
        <taxon>Amygdaloideae</taxon>
        <taxon>Maleae</taxon>
        <taxon>Malus</taxon>
    </lineage>
</organism>
<sequence length="217" mass="24875">MSKKEIMKGSSHRIGVRKYHKSELPRLRWTSQLHELFVEAVQSLGGKYKATPKRILQMMSVKGLEISHVKSHLQMYRSFKDNNINVFSEDHSSSVFSAFPSQTHQRSSENYVRYDELKDMENVMHSESDEEAAGKQHAIHQNTHTSELSRLSMDDQTCQLYGLCELSLSFDPVTNRNQRERQFRPSADEHSSSESTSTGNFSNIQVAGNHINLDLTI</sequence>
<evidence type="ECO:0000256" key="4">
    <source>
        <dbReference type="ARBA" id="ARBA00023242"/>
    </source>
</evidence>
<name>A0A540L9U4_MALBA</name>
<evidence type="ECO:0000259" key="6">
    <source>
        <dbReference type="PROSITE" id="PS51294"/>
    </source>
</evidence>
<dbReference type="NCBIfam" id="TIGR01557">
    <property type="entry name" value="myb_SHAQKYF"/>
    <property type="match status" value="1"/>
</dbReference>
<dbReference type="GO" id="GO:0005634">
    <property type="term" value="C:nucleus"/>
    <property type="evidence" value="ECO:0007669"/>
    <property type="project" value="UniProtKB-SubCell"/>
</dbReference>
<accession>A0A540L9U4</accession>
<evidence type="ECO:0000256" key="1">
    <source>
        <dbReference type="ARBA" id="ARBA00004123"/>
    </source>
</evidence>
<dbReference type="SUPFAM" id="SSF46689">
    <property type="entry name" value="Homeodomain-like"/>
    <property type="match status" value="1"/>
</dbReference>
<keyword evidence="4" id="KW-0539">Nucleus</keyword>
<dbReference type="EMBL" id="VIEB01000693">
    <property type="protein sequence ID" value="TQD83099.1"/>
    <property type="molecule type" value="Genomic_DNA"/>
</dbReference>
<dbReference type="PANTHER" id="PTHR31314:SF113">
    <property type="entry name" value="MYB FAMILY TRANSCRIPTION FACTOR MPH1"/>
    <property type="match status" value="1"/>
</dbReference>
<keyword evidence="3" id="KW-0804">Transcription</keyword>
<reference evidence="7 8" key="1">
    <citation type="journal article" date="2019" name="G3 (Bethesda)">
        <title>Sequencing of a Wild Apple (Malus baccata) Genome Unravels the Differences Between Cultivated and Wild Apple Species Regarding Disease Resistance and Cold Tolerance.</title>
        <authorList>
            <person name="Chen X."/>
        </authorList>
    </citation>
    <scope>NUCLEOTIDE SEQUENCE [LARGE SCALE GENOMIC DNA]</scope>
    <source>
        <strain evidence="8">cv. Shandingzi</strain>
        <tissue evidence="7">Leaves</tissue>
    </source>
</reference>
<dbReference type="Proteomes" id="UP000315295">
    <property type="component" value="Unassembled WGS sequence"/>
</dbReference>
<dbReference type="GO" id="GO:0003677">
    <property type="term" value="F:DNA binding"/>
    <property type="evidence" value="ECO:0007669"/>
    <property type="project" value="InterPro"/>
</dbReference>
<dbReference type="Pfam" id="PF00249">
    <property type="entry name" value="Myb_DNA-binding"/>
    <property type="match status" value="1"/>
</dbReference>
<dbReference type="FunFam" id="1.10.10.60:FF:000007">
    <property type="entry name" value="Two-component response regulator"/>
    <property type="match status" value="1"/>
</dbReference>
<gene>
    <name evidence="7" type="ORF">C1H46_031330</name>
</gene>
<dbReference type="InterPro" id="IPR001005">
    <property type="entry name" value="SANT/Myb"/>
</dbReference>
<dbReference type="InterPro" id="IPR006447">
    <property type="entry name" value="Myb_dom_plants"/>
</dbReference>
<evidence type="ECO:0000256" key="3">
    <source>
        <dbReference type="ARBA" id="ARBA00023163"/>
    </source>
</evidence>
<feature type="domain" description="HTH myb-type" evidence="6">
    <location>
        <begin position="21"/>
        <end position="81"/>
    </location>
</feature>
<comment type="subcellular location">
    <subcellularLocation>
        <location evidence="1">Nucleus</location>
    </subcellularLocation>
</comment>
<feature type="compositionally biased region" description="Basic and acidic residues" evidence="5">
    <location>
        <begin position="181"/>
        <end position="192"/>
    </location>
</feature>
<comment type="caution">
    <text evidence="7">The sequence shown here is derived from an EMBL/GenBank/DDBJ whole genome shotgun (WGS) entry which is preliminary data.</text>
</comment>
<evidence type="ECO:0000256" key="5">
    <source>
        <dbReference type="SAM" id="MobiDB-lite"/>
    </source>
</evidence>
<keyword evidence="8" id="KW-1185">Reference proteome</keyword>
<protein>
    <recommendedName>
        <fullName evidence="6">HTH myb-type domain-containing protein</fullName>
    </recommendedName>
</protein>
<dbReference type="PANTHER" id="PTHR31314">
    <property type="entry name" value="MYB FAMILY TRANSCRIPTION FACTOR PHL7-LIKE"/>
    <property type="match status" value="1"/>
</dbReference>
<dbReference type="PROSITE" id="PS51294">
    <property type="entry name" value="HTH_MYB"/>
    <property type="match status" value="1"/>
</dbReference>
<dbReference type="InterPro" id="IPR046955">
    <property type="entry name" value="PHR1-like"/>
</dbReference>
<dbReference type="Gene3D" id="1.10.10.60">
    <property type="entry name" value="Homeodomain-like"/>
    <property type="match status" value="1"/>
</dbReference>
<dbReference type="GO" id="GO:0003700">
    <property type="term" value="F:DNA-binding transcription factor activity"/>
    <property type="evidence" value="ECO:0007669"/>
    <property type="project" value="InterPro"/>
</dbReference>
<evidence type="ECO:0000313" key="8">
    <source>
        <dbReference type="Proteomes" id="UP000315295"/>
    </source>
</evidence>
<feature type="region of interest" description="Disordered" evidence="5">
    <location>
        <begin position="181"/>
        <end position="203"/>
    </location>
</feature>
<dbReference type="InterPro" id="IPR017930">
    <property type="entry name" value="Myb_dom"/>
</dbReference>
<dbReference type="InterPro" id="IPR009057">
    <property type="entry name" value="Homeodomain-like_sf"/>
</dbReference>
<evidence type="ECO:0000256" key="2">
    <source>
        <dbReference type="ARBA" id="ARBA00023015"/>
    </source>
</evidence>
<dbReference type="AlphaFoldDB" id="A0A540L9U4"/>
<proteinExistence type="predicted"/>
<keyword evidence="2" id="KW-0805">Transcription regulation</keyword>
<evidence type="ECO:0000313" key="7">
    <source>
        <dbReference type="EMBL" id="TQD83099.1"/>
    </source>
</evidence>